<name>A0A7C4LNE8_9PLAN</name>
<proteinExistence type="predicted"/>
<accession>A0A7C4LNE8</accession>
<protein>
    <recommendedName>
        <fullName evidence="2">HEAT repeat domain-containing protein</fullName>
    </recommendedName>
</protein>
<dbReference type="EMBL" id="DSVQ01000015">
    <property type="protein sequence ID" value="HGT39919.1"/>
    <property type="molecule type" value="Genomic_DNA"/>
</dbReference>
<comment type="caution">
    <text evidence="1">The sequence shown here is derived from an EMBL/GenBank/DDBJ whole genome shotgun (WGS) entry which is preliminary data.</text>
</comment>
<evidence type="ECO:0008006" key="2">
    <source>
        <dbReference type="Google" id="ProtNLM"/>
    </source>
</evidence>
<sequence length="381" mass="41949">MGTRQLNRGWAGTWGVLLLSSGVAAAEPSEWIAAIKSVGVEGQGHAAAVVAVRNLSGAEAAVLPEILAAFDGASPLAANWLRGAFEAVADRAWRQQQLSAPLLEGFVTDTRRDPAARRMAYEWLLKLDATASERLVPGFLHDPSPELRREAVARQLSIAEEFRQADQRSAAIAAYRRALSGAVDDDQVKAIVKPLRELGEQVDLPRHFGFLLDWQLIGPFDNTGNQGFDTPYPPEQGLDFAGSYAGKTGEISWQDYRTDHEYGIVDLTKALAPHKGAVTYAAAEFASDRPQTVEIRLGTPNAWKLWLNGQLLFARDEYHRNMQIDQYRVKAPLKAGRNVILLKVCQNEQTEEWAQRWQFQLRVCDATGAALPPAAPATSQR</sequence>
<reference evidence="1" key="1">
    <citation type="journal article" date="2020" name="mSystems">
        <title>Genome- and Community-Level Interaction Insights into Carbon Utilization and Element Cycling Functions of Hydrothermarchaeota in Hydrothermal Sediment.</title>
        <authorList>
            <person name="Zhou Z."/>
            <person name="Liu Y."/>
            <person name="Xu W."/>
            <person name="Pan J."/>
            <person name="Luo Z.H."/>
            <person name="Li M."/>
        </authorList>
    </citation>
    <scope>NUCLEOTIDE SEQUENCE [LARGE SCALE GENOMIC DNA]</scope>
    <source>
        <strain evidence="1">SpSt-508</strain>
    </source>
</reference>
<dbReference type="AlphaFoldDB" id="A0A7C4LNE8"/>
<organism evidence="1">
    <name type="scientific">Schlesneria paludicola</name>
    <dbReference type="NCBI Taxonomy" id="360056"/>
    <lineage>
        <taxon>Bacteria</taxon>
        <taxon>Pseudomonadati</taxon>
        <taxon>Planctomycetota</taxon>
        <taxon>Planctomycetia</taxon>
        <taxon>Planctomycetales</taxon>
        <taxon>Planctomycetaceae</taxon>
        <taxon>Schlesneria</taxon>
    </lineage>
</organism>
<gene>
    <name evidence="1" type="ORF">ENS64_11760</name>
</gene>
<evidence type="ECO:0000313" key="1">
    <source>
        <dbReference type="EMBL" id="HGT39919.1"/>
    </source>
</evidence>